<dbReference type="PROSITE" id="PS50975">
    <property type="entry name" value="ATP_GRASP"/>
    <property type="match status" value="1"/>
</dbReference>
<evidence type="ECO:0000256" key="9">
    <source>
        <dbReference type="ARBA" id="ARBA00038345"/>
    </source>
</evidence>
<evidence type="ECO:0000256" key="4">
    <source>
        <dbReference type="ARBA" id="ARBA00013255"/>
    </source>
</evidence>
<dbReference type="PROSITE" id="PS00184">
    <property type="entry name" value="GARS"/>
    <property type="match status" value="1"/>
</dbReference>
<evidence type="ECO:0000256" key="6">
    <source>
        <dbReference type="ARBA" id="ARBA00022741"/>
    </source>
</evidence>
<keyword evidence="5 12" id="KW-0436">Ligase</keyword>
<dbReference type="EC" id="6.3.4.13" evidence="4 12"/>
<dbReference type="InterPro" id="IPR020559">
    <property type="entry name" value="PRibGlycinamide_synth_CS"/>
</dbReference>
<dbReference type="Proteomes" id="UP000644147">
    <property type="component" value="Unassembled WGS sequence"/>
</dbReference>
<evidence type="ECO:0000256" key="8">
    <source>
        <dbReference type="ARBA" id="ARBA00022840"/>
    </source>
</evidence>
<dbReference type="NCBIfam" id="TIGR00877">
    <property type="entry name" value="purD"/>
    <property type="match status" value="1"/>
</dbReference>
<keyword evidence="8 13" id="KW-0067">ATP-binding</keyword>
<accession>A0ABS1C8C2</accession>
<dbReference type="GO" id="GO:0004637">
    <property type="term" value="F:phosphoribosylamine-glycine ligase activity"/>
    <property type="evidence" value="ECO:0007669"/>
    <property type="project" value="UniProtKB-EC"/>
</dbReference>
<evidence type="ECO:0000259" key="14">
    <source>
        <dbReference type="PROSITE" id="PS50975"/>
    </source>
</evidence>
<gene>
    <name evidence="12 15" type="primary">purD</name>
    <name evidence="15" type="ORF">I5M27_17670</name>
</gene>
<dbReference type="SUPFAM" id="SSF52440">
    <property type="entry name" value="PreATP-grasp domain"/>
    <property type="match status" value="1"/>
</dbReference>
<evidence type="ECO:0000256" key="12">
    <source>
        <dbReference type="HAMAP-Rule" id="MF_00138"/>
    </source>
</evidence>
<dbReference type="Pfam" id="PF01071">
    <property type="entry name" value="GARS_A"/>
    <property type="match status" value="1"/>
</dbReference>
<dbReference type="Gene3D" id="3.30.1490.20">
    <property type="entry name" value="ATP-grasp fold, A domain"/>
    <property type="match status" value="1"/>
</dbReference>
<dbReference type="SUPFAM" id="SSF56059">
    <property type="entry name" value="Glutathione synthetase ATP-binding domain-like"/>
    <property type="match status" value="1"/>
</dbReference>
<dbReference type="PANTHER" id="PTHR43472">
    <property type="entry name" value="PHOSPHORIBOSYLAMINE--GLYCINE LIGASE"/>
    <property type="match status" value="1"/>
</dbReference>
<dbReference type="InterPro" id="IPR020562">
    <property type="entry name" value="PRibGlycinamide_synth_N"/>
</dbReference>
<evidence type="ECO:0000256" key="1">
    <source>
        <dbReference type="ARBA" id="ARBA00001936"/>
    </source>
</evidence>
<dbReference type="InterPro" id="IPR011761">
    <property type="entry name" value="ATP-grasp"/>
</dbReference>
<comment type="similarity">
    <text evidence="9 12">Belongs to the GARS family.</text>
</comment>
<keyword evidence="7 12" id="KW-0658">Purine biosynthesis</keyword>
<evidence type="ECO:0000256" key="7">
    <source>
        <dbReference type="ARBA" id="ARBA00022755"/>
    </source>
</evidence>
<dbReference type="EMBL" id="JAEHFX010000012">
    <property type="protein sequence ID" value="MBK0404825.1"/>
    <property type="molecule type" value="Genomic_DNA"/>
</dbReference>
<proteinExistence type="inferred from homology"/>
<dbReference type="InterPro" id="IPR011054">
    <property type="entry name" value="Rudment_hybrid_motif"/>
</dbReference>
<dbReference type="InterPro" id="IPR000115">
    <property type="entry name" value="PRibGlycinamide_synth"/>
</dbReference>
<sequence>MKVLIIGSGAREHAIAWKLSQSQYCEKIFVAPGNAGTAQFATNVDVSITDFEEIAKFATDFDIMMVVVGQEAALVDGIHDYFLATEYLKEILVVGPCKAGAQLEGSKDFSKKFMQQYGIPTAKSQTFTTDNFDDGLAYLQTQNYPTVLKADGLAAGKGVIIAQDFEEASFHFKDMLQNARFGKASAKVVVEEYLDGIEVSAFILTDGKDYLLLPEAKDYKRIGEGDTGLNTGGMGSISPVSFADDVFMQKVKTRIIEPTLKGLQSENIPYSGFLFIGLMSVKGEPYVIEYNVRLGDPETESILPRIKSDLFEMFQALHDHTLGQFKLEIDPRTAATVMLVAGGYPENYAKEKEISGLDQAKDVHVFHAGTKLNHDHKVVTNGGRVIAVTALGENLHQALEKANTAASAITWQNRYFRRDIGFDLKALADKKGTAAAPEHDQILG</sequence>
<dbReference type="HAMAP" id="MF_00138">
    <property type="entry name" value="GARS"/>
    <property type="match status" value="1"/>
</dbReference>
<evidence type="ECO:0000313" key="15">
    <source>
        <dbReference type="EMBL" id="MBK0404825.1"/>
    </source>
</evidence>
<evidence type="ECO:0000256" key="11">
    <source>
        <dbReference type="ARBA" id="ARBA00042864"/>
    </source>
</evidence>
<comment type="cofactor">
    <cofactor evidence="1">
        <name>Mn(2+)</name>
        <dbReference type="ChEBI" id="CHEBI:29035"/>
    </cofactor>
</comment>
<dbReference type="InterPro" id="IPR013815">
    <property type="entry name" value="ATP_grasp_subdomain_1"/>
</dbReference>
<dbReference type="Pfam" id="PF02844">
    <property type="entry name" value="GARS_N"/>
    <property type="match status" value="1"/>
</dbReference>
<name>A0ABS1C8C2_9BACT</name>
<dbReference type="Gene3D" id="3.30.470.20">
    <property type="entry name" value="ATP-grasp fold, B domain"/>
    <property type="match status" value="1"/>
</dbReference>
<dbReference type="PANTHER" id="PTHR43472:SF1">
    <property type="entry name" value="PHOSPHORIBOSYLAMINE--GLYCINE LIGASE, CHLOROPLASTIC"/>
    <property type="match status" value="1"/>
</dbReference>
<dbReference type="InterPro" id="IPR016185">
    <property type="entry name" value="PreATP-grasp_dom_sf"/>
</dbReference>
<keyword evidence="16" id="KW-1185">Reference proteome</keyword>
<comment type="caution">
    <text evidence="15">The sequence shown here is derived from an EMBL/GenBank/DDBJ whole genome shotgun (WGS) entry which is preliminary data.</text>
</comment>
<feature type="domain" description="ATP-grasp" evidence="14">
    <location>
        <begin position="111"/>
        <end position="319"/>
    </location>
</feature>
<organism evidence="15 16">
    <name type="scientific">Adhaeribacter terrigena</name>
    <dbReference type="NCBI Taxonomy" id="2793070"/>
    <lineage>
        <taxon>Bacteria</taxon>
        <taxon>Pseudomonadati</taxon>
        <taxon>Bacteroidota</taxon>
        <taxon>Cytophagia</taxon>
        <taxon>Cytophagales</taxon>
        <taxon>Hymenobacteraceae</taxon>
        <taxon>Adhaeribacter</taxon>
    </lineage>
</organism>
<protein>
    <recommendedName>
        <fullName evidence="4 12">Phosphoribosylamine--glycine ligase</fullName>
        <ecNumber evidence="4 12">6.3.4.13</ecNumber>
    </recommendedName>
    <alternativeName>
        <fullName evidence="12">GARS</fullName>
    </alternativeName>
    <alternativeName>
        <fullName evidence="10 12">Glycinamide ribonucleotide synthetase</fullName>
    </alternativeName>
    <alternativeName>
        <fullName evidence="11 12">Phosphoribosylglycinamide synthetase</fullName>
    </alternativeName>
</protein>
<dbReference type="InterPro" id="IPR020560">
    <property type="entry name" value="PRibGlycinamide_synth_C-dom"/>
</dbReference>
<evidence type="ECO:0000313" key="16">
    <source>
        <dbReference type="Proteomes" id="UP000644147"/>
    </source>
</evidence>
<evidence type="ECO:0000256" key="5">
    <source>
        <dbReference type="ARBA" id="ARBA00022598"/>
    </source>
</evidence>
<dbReference type="RefSeq" id="WP_200507723.1">
    <property type="nucleotide sequence ID" value="NZ_JAEHFX010000012.1"/>
</dbReference>
<evidence type="ECO:0000256" key="10">
    <source>
        <dbReference type="ARBA" id="ARBA00042242"/>
    </source>
</evidence>
<dbReference type="Gene3D" id="3.90.600.10">
    <property type="entry name" value="Phosphoribosylglycinamide synthetase, C-terminal domain"/>
    <property type="match status" value="1"/>
</dbReference>
<dbReference type="InterPro" id="IPR037123">
    <property type="entry name" value="PRibGlycinamide_synth_C_sf"/>
</dbReference>
<evidence type="ECO:0000256" key="2">
    <source>
        <dbReference type="ARBA" id="ARBA00001946"/>
    </source>
</evidence>
<dbReference type="InterPro" id="IPR020561">
    <property type="entry name" value="PRibGlycinamid_synth_ATP-grasp"/>
</dbReference>
<comment type="pathway">
    <text evidence="3 12">Purine metabolism; IMP biosynthesis via de novo pathway; N(1)-(5-phospho-D-ribosyl)glycinamide from 5-phospho-alpha-D-ribose 1-diphosphate: step 2/2.</text>
</comment>
<evidence type="ECO:0000256" key="13">
    <source>
        <dbReference type="PROSITE-ProRule" id="PRU00409"/>
    </source>
</evidence>
<dbReference type="SMART" id="SM01209">
    <property type="entry name" value="GARS_A"/>
    <property type="match status" value="1"/>
</dbReference>
<evidence type="ECO:0000256" key="3">
    <source>
        <dbReference type="ARBA" id="ARBA00005174"/>
    </source>
</evidence>
<dbReference type="SMART" id="SM01210">
    <property type="entry name" value="GARS_C"/>
    <property type="match status" value="1"/>
</dbReference>
<reference evidence="15 16" key="1">
    <citation type="submission" date="2020-12" db="EMBL/GenBank/DDBJ databases">
        <title>Bacterial novel species Adhaeribacter sp. BT258 isolated from soil.</title>
        <authorList>
            <person name="Jung H.-Y."/>
        </authorList>
    </citation>
    <scope>NUCLEOTIDE SEQUENCE [LARGE SCALE GENOMIC DNA]</scope>
    <source>
        <strain evidence="15 16">BT258</strain>
    </source>
</reference>
<comment type="catalytic activity">
    <reaction evidence="12">
        <text>5-phospho-beta-D-ribosylamine + glycine + ATP = N(1)-(5-phospho-beta-D-ribosyl)glycinamide + ADP + phosphate + H(+)</text>
        <dbReference type="Rhea" id="RHEA:17453"/>
        <dbReference type="ChEBI" id="CHEBI:15378"/>
        <dbReference type="ChEBI" id="CHEBI:30616"/>
        <dbReference type="ChEBI" id="CHEBI:43474"/>
        <dbReference type="ChEBI" id="CHEBI:57305"/>
        <dbReference type="ChEBI" id="CHEBI:58681"/>
        <dbReference type="ChEBI" id="CHEBI:143788"/>
        <dbReference type="ChEBI" id="CHEBI:456216"/>
        <dbReference type="EC" id="6.3.4.13"/>
    </reaction>
</comment>
<keyword evidence="6 13" id="KW-0547">Nucleotide-binding</keyword>
<dbReference type="Pfam" id="PF02843">
    <property type="entry name" value="GARS_C"/>
    <property type="match status" value="1"/>
</dbReference>
<dbReference type="Gene3D" id="3.40.50.20">
    <property type="match status" value="1"/>
</dbReference>
<comment type="cofactor">
    <cofactor evidence="2">
        <name>Mg(2+)</name>
        <dbReference type="ChEBI" id="CHEBI:18420"/>
    </cofactor>
</comment>
<dbReference type="SUPFAM" id="SSF51246">
    <property type="entry name" value="Rudiment single hybrid motif"/>
    <property type="match status" value="1"/>
</dbReference>